<feature type="domain" description="Replication origin-binding protein" evidence="1">
    <location>
        <begin position="668"/>
        <end position="739"/>
    </location>
</feature>
<sequence>MKTQYLVFKKKDAAMHYLETNPGCRLRLFNEDYDETAGAKRQILSTADVIYSKCFTKSGSLRKGDHNQYEYLDRNCKFGIDADLMTRGSLYTPDFDCRPKLREFIQKVNTQMDEVFSIKLTSREWIILRSDYKHPTPKKEGKHSYHLILLGYCFDNMTDMRDFAALIEDPDIDRSFYQRRPCRMLGNTKKGQMRPLKPFKIDDSLMPDDFPCHKDFFLATLLHESGGCKRLVLPREYKPASPAHRLLRQTKNGTRDVDIQELIETKESSVNLKTIAGLVHCMSVARATEYASWIQVGFALGSAVSKSTNQELFHIYDAFSQTAANYDSDAVLDQWKHCVKPSARDNPITVGSLFKWAKMDDPEAYAWVIKTAHIPEIILKELLIAFPTCKADEIVSNFYGDEGLCIDYLEYDDRYMRSYPIDEYDGIIAVGGMGSGKTAKNIEVMQKFPRMLKVSPRRLYTMDVKTRLLDKGVAAETYLEHRDEFDLSGYDQMIVSPESCWKIWKNREYDSFIGDEIESIMDSLTCETTHVNMPGANLAFMECLIKAKKFVLSDAHLSMKTLEYVRGVFKGTNRRILFVRNTHVVNKRTAVHLRHTCKSSRHMHRYWQHEIQMIVDDIIAGKNLVIFTANKKGFGDALLARIKDDNLLQPDEFSYYHKDNTSEEDAKMNVNIDWMGKRLIMYTPVITVGCSFDIKGWFHRVYAYLSCKSINVKGSLQGTARVRDLIDNQMIFMIDEAPVRPCKYTLDSIAQAKKREKKLKQQAYEREVRSSTALTVSELRNLTEGADDSSLFLQDMRTLLLAREKSPAVKMPDIDFKTFCYNELENDLDHAHFTGNFYRLMGEAGYTDVTIDDIEVDEEESEAGLAPAHTPMFSYAALPLLSKEEYSALKKDVRYHCAVSRESKWAMQKYCFAELMIFSNRRKVSQEDQGKLFDDYMTDEKHRQWLFNAYNHMYRGTQDVMEISLTRCPYEEISDVSGAVMSKMKEFAKITKMNNVLDFDMALDREVLERHKVRIMQLLLDTRTLLGCPAKPTKKPMEFRRLQESLNVVYLKLFGLKFENTLGQGGVQRVLDYAHVVDYNTYRLTTDSGKNRLVHIEGDPFDLLDWLKNHHAEEAEKIVTPWERVKLAVADRRVEIAQQGHSVLYGQHVTMTDQVPEAARADEMVEVTDFHVPPEWLGGSRPTVDMCLGGYFYHTAEGVQLWLD</sequence>
<organism evidence="3 4">
    <name type="scientific">Coccomyxa viridis</name>
    <dbReference type="NCBI Taxonomy" id="1274662"/>
    <lineage>
        <taxon>Eukaryota</taxon>
        <taxon>Viridiplantae</taxon>
        <taxon>Chlorophyta</taxon>
        <taxon>core chlorophytes</taxon>
        <taxon>Trebouxiophyceae</taxon>
        <taxon>Trebouxiophyceae incertae sedis</taxon>
        <taxon>Coccomyxaceae</taxon>
        <taxon>Coccomyxa</taxon>
    </lineage>
</organism>
<dbReference type="InterPro" id="IPR014819">
    <property type="entry name" value="PriCT_2"/>
</dbReference>
<evidence type="ECO:0000259" key="1">
    <source>
        <dbReference type="Pfam" id="PF02399"/>
    </source>
</evidence>
<dbReference type="Proteomes" id="UP001497392">
    <property type="component" value="Unassembled WGS sequence"/>
</dbReference>
<dbReference type="Pfam" id="PF08707">
    <property type="entry name" value="PriCT_2"/>
    <property type="match status" value="1"/>
</dbReference>
<keyword evidence="4" id="KW-1185">Reference proteome</keyword>
<dbReference type="InterPro" id="IPR003450">
    <property type="entry name" value="Replication_origin-bd"/>
</dbReference>
<evidence type="ECO:0000313" key="4">
    <source>
        <dbReference type="Proteomes" id="UP001497392"/>
    </source>
</evidence>
<protein>
    <submittedName>
        <fullName evidence="3">G9546 protein</fullName>
    </submittedName>
</protein>
<evidence type="ECO:0000259" key="2">
    <source>
        <dbReference type="Pfam" id="PF08707"/>
    </source>
</evidence>
<feature type="domain" description="Replication origin-binding protein" evidence="1">
    <location>
        <begin position="431"/>
        <end position="586"/>
    </location>
</feature>
<feature type="domain" description="Primase C-terminal 2" evidence="2">
    <location>
        <begin position="278"/>
        <end position="357"/>
    </location>
</feature>
<comment type="caution">
    <text evidence="3">The sequence shown here is derived from an EMBL/GenBank/DDBJ whole genome shotgun (WGS) entry which is preliminary data.</text>
</comment>
<dbReference type="Pfam" id="PF02399">
    <property type="entry name" value="Herpes_ori_bp"/>
    <property type="match status" value="2"/>
</dbReference>
<accession>A0ABP1G5Y5</accession>
<name>A0ABP1G5Y5_9CHLO</name>
<reference evidence="3 4" key="1">
    <citation type="submission" date="2024-06" db="EMBL/GenBank/DDBJ databases">
        <authorList>
            <person name="Kraege A."/>
            <person name="Thomma B."/>
        </authorList>
    </citation>
    <scope>NUCLEOTIDE SEQUENCE [LARGE SCALE GENOMIC DNA]</scope>
</reference>
<evidence type="ECO:0000313" key="3">
    <source>
        <dbReference type="EMBL" id="CAL5226695.1"/>
    </source>
</evidence>
<gene>
    <name evidence="3" type="primary">g9546</name>
    <name evidence="3" type="ORF">VP750_LOCUS8601</name>
</gene>
<dbReference type="EMBL" id="CAXHTA020000016">
    <property type="protein sequence ID" value="CAL5226695.1"/>
    <property type="molecule type" value="Genomic_DNA"/>
</dbReference>
<proteinExistence type="predicted"/>